<dbReference type="GO" id="GO:0046872">
    <property type="term" value="F:metal ion binding"/>
    <property type="evidence" value="ECO:0007669"/>
    <property type="project" value="UniProtKB-KW"/>
</dbReference>
<dbReference type="Proteomes" id="UP000054785">
    <property type="component" value="Unassembled WGS sequence"/>
</dbReference>
<dbReference type="InterPro" id="IPR050072">
    <property type="entry name" value="Peptidase_M20A"/>
</dbReference>
<keyword evidence="4" id="KW-0121">Carboxypeptidase</keyword>
<keyword evidence="5" id="KW-1185">Reference proteome</keyword>
<dbReference type="STRING" id="45065.Lgee_1079"/>
<comment type="caution">
    <text evidence="4">The sequence shown here is derived from an EMBL/GenBank/DDBJ whole genome shotgun (WGS) entry which is preliminary data.</text>
</comment>
<dbReference type="SUPFAM" id="SSF53187">
    <property type="entry name" value="Zn-dependent exopeptidases"/>
    <property type="match status" value="1"/>
</dbReference>
<dbReference type="OrthoDB" id="9776600at2"/>
<dbReference type="SUPFAM" id="SSF55031">
    <property type="entry name" value="Bacterial exopeptidase dimerisation domain"/>
    <property type="match status" value="1"/>
</dbReference>
<accession>A0A0W0TXM5</accession>
<keyword evidence="3" id="KW-0170">Cobalt</keyword>
<dbReference type="CDD" id="cd03885">
    <property type="entry name" value="M20_CPDG2"/>
    <property type="match status" value="1"/>
</dbReference>
<dbReference type="PANTHER" id="PTHR43808:SF9">
    <property type="entry name" value="BLL0789 PROTEIN"/>
    <property type="match status" value="1"/>
</dbReference>
<evidence type="ECO:0000313" key="4">
    <source>
        <dbReference type="EMBL" id="KTD00167.1"/>
    </source>
</evidence>
<dbReference type="AlphaFoldDB" id="A0A0W0TXM5"/>
<dbReference type="GO" id="GO:0004180">
    <property type="term" value="F:carboxypeptidase activity"/>
    <property type="evidence" value="ECO:0007669"/>
    <property type="project" value="UniProtKB-KW"/>
</dbReference>
<dbReference type="Pfam" id="PF07687">
    <property type="entry name" value="M20_dimer"/>
    <property type="match status" value="1"/>
</dbReference>
<keyword evidence="4" id="KW-0645">Protease</keyword>
<proteinExistence type="predicted"/>
<dbReference type="Gene3D" id="3.30.70.360">
    <property type="match status" value="1"/>
</dbReference>
<organism evidence="4 5">
    <name type="scientific">Legionella geestiana</name>
    <dbReference type="NCBI Taxonomy" id="45065"/>
    <lineage>
        <taxon>Bacteria</taxon>
        <taxon>Pseudomonadati</taxon>
        <taxon>Pseudomonadota</taxon>
        <taxon>Gammaproteobacteria</taxon>
        <taxon>Legionellales</taxon>
        <taxon>Legionellaceae</taxon>
        <taxon>Legionella</taxon>
    </lineage>
</organism>
<sequence>MDAFLNGLKNRLVAATPEMVERLTHWCNINTGSDNLEGLQHFLLLLKSAFSPLADHIESLVLPEISSISLSGQPYNRRFGDALLIRKRPHLKSRILLCGHMDTVFGPMHPFQTVKHIDANVLNGPGVSDMKGGLLVMLEALRAFEESPMAENIGWDVLINSDEELGSPASAATLDALAPFCQAALVYEPAMTPEGTLAKNRRGSGKFSLVARGRAAHVGRAFNEGRNAIWHLARAVCEVHALNGIREGVTVNIGKIAGGEALNMVPDTAVAQIDVRIQSSDDEAWVVAQFNKILENLAALGFTLDLHGGFGRPVKRVNHATEALFARVQALGKRLGLHIDWKDSGGCCDGNNLARHGLPVLDTLGVRGGNIHTADEFLLIDSLAERTLLSTLLLMELADGALQELTA</sequence>
<gene>
    <name evidence="4" type="primary">cpg2</name>
    <name evidence="4" type="ORF">Lgee_1079</name>
</gene>
<dbReference type="NCBIfam" id="NF005602">
    <property type="entry name" value="PRK07338.1"/>
    <property type="match status" value="1"/>
</dbReference>
<evidence type="ECO:0000256" key="3">
    <source>
        <dbReference type="ARBA" id="ARBA00023285"/>
    </source>
</evidence>
<dbReference type="InterPro" id="IPR011650">
    <property type="entry name" value="Peptidase_M20_dimer"/>
</dbReference>
<dbReference type="PATRIC" id="fig|45065.4.peg.1155"/>
<name>A0A0W0TXM5_9GAMM</name>
<dbReference type="InterPro" id="IPR017150">
    <property type="entry name" value="Pept_M20_glutamate_carboxypep"/>
</dbReference>
<dbReference type="EMBL" id="LNYC01000037">
    <property type="protein sequence ID" value="KTD00167.1"/>
    <property type="molecule type" value="Genomic_DNA"/>
</dbReference>
<evidence type="ECO:0000256" key="1">
    <source>
        <dbReference type="ARBA" id="ARBA00022723"/>
    </source>
</evidence>
<dbReference type="Pfam" id="PF01546">
    <property type="entry name" value="Peptidase_M20"/>
    <property type="match status" value="1"/>
</dbReference>
<dbReference type="PIRSF" id="PIRSF037238">
    <property type="entry name" value="Carboxypeptidase_G2"/>
    <property type="match status" value="1"/>
</dbReference>
<dbReference type="Gene3D" id="3.40.630.10">
    <property type="entry name" value="Zn peptidases"/>
    <property type="match status" value="1"/>
</dbReference>
<keyword evidence="2" id="KW-0378">Hydrolase</keyword>
<dbReference type="PANTHER" id="PTHR43808">
    <property type="entry name" value="ACETYLORNITHINE DEACETYLASE"/>
    <property type="match status" value="1"/>
</dbReference>
<reference evidence="4 5" key="1">
    <citation type="submission" date="2015-11" db="EMBL/GenBank/DDBJ databases">
        <title>Genomic analysis of 38 Legionella species identifies large and diverse effector repertoires.</title>
        <authorList>
            <person name="Burstein D."/>
            <person name="Amaro F."/>
            <person name="Zusman T."/>
            <person name="Lifshitz Z."/>
            <person name="Cohen O."/>
            <person name="Gilbert J.A."/>
            <person name="Pupko T."/>
            <person name="Shuman H.A."/>
            <person name="Segal G."/>
        </authorList>
    </citation>
    <scope>NUCLEOTIDE SEQUENCE [LARGE SCALE GENOMIC DNA]</scope>
    <source>
        <strain evidence="4 5">ATCC 49504</strain>
    </source>
</reference>
<dbReference type="InterPro" id="IPR036264">
    <property type="entry name" value="Bact_exopeptidase_dim_dom"/>
</dbReference>
<evidence type="ECO:0000256" key="2">
    <source>
        <dbReference type="ARBA" id="ARBA00022801"/>
    </source>
</evidence>
<keyword evidence="1" id="KW-0479">Metal-binding</keyword>
<dbReference type="RefSeq" id="WP_065230361.1">
    <property type="nucleotide sequence ID" value="NZ_CAAAHN010000001.1"/>
</dbReference>
<evidence type="ECO:0000313" key="5">
    <source>
        <dbReference type="Proteomes" id="UP000054785"/>
    </source>
</evidence>
<dbReference type="InterPro" id="IPR002933">
    <property type="entry name" value="Peptidase_M20"/>
</dbReference>
<protein>
    <submittedName>
        <fullName evidence="4">Carboxypeptidase G2</fullName>
    </submittedName>
</protein>